<dbReference type="PANTHER" id="PTHR32071">
    <property type="entry name" value="TRANSCRIPTIONAL REGULATORY PROTEIN"/>
    <property type="match status" value="1"/>
</dbReference>
<evidence type="ECO:0000259" key="9">
    <source>
        <dbReference type="PROSITE" id="PS50110"/>
    </source>
</evidence>
<comment type="caution">
    <text evidence="10">The sequence shown here is derived from an EMBL/GenBank/DDBJ whole genome shotgun (WGS) entry which is preliminary data.</text>
</comment>
<name>A0A8J7Q8H2_9BACT</name>
<feature type="modified residue" description="4-aspartylphosphate" evidence="7">
    <location>
        <position position="53"/>
    </location>
</feature>
<dbReference type="GO" id="GO:0003677">
    <property type="term" value="F:DNA binding"/>
    <property type="evidence" value="ECO:0007669"/>
    <property type="project" value="UniProtKB-KW"/>
</dbReference>
<keyword evidence="3" id="KW-0067">ATP-binding</keyword>
<feature type="domain" description="Sigma-54 factor interaction" evidence="8">
    <location>
        <begin position="138"/>
        <end position="367"/>
    </location>
</feature>
<dbReference type="Gene3D" id="3.40.50.2300">
    <property type="match status" value="1"/>
</dbReference>
<evidence type="ECO:0000256" key="4">
    <source>
        <dbReference type="ARBA" id="ARBA00023015"/>
    </source>
</evidence>
<dbReference type="Gene3D" id="3.40.50.300">
    <property type="entry name" value="P-loop containing nucleotide triphosphate hydrolases"/>
    <property type="match status" value="1"/>
</dbReference>
<dbReference type="InterPro" id="IPR002078">
    <property type="entry name" value="Sigma_54_int"/>
</dbReference>
<feature type="domain" description="Response regulatory" evidence="9">
    <location>
        <begin position="3"/>
        <end position="116"/>
    </location>
</feature>
<evidence type="ECO:0000256" key="5">
    <source>
        <dbReference type="ARBA" id="ARBA00023125"/>
    </source>
</evidence>
<dbReference type="SUPFAM" id="SSF52172">
    <property type="entry name" value="CheY-like"/>
    <property type="match status" value="1"/>
</dbReference>
<evidence type="ECO:0000256" key="6">
    <source>
        <dbReference type="ARBA" id="ARBA00023163"/>
    </source>
</evidence>
<reference evidence="10" key="1">
    <citation type="submission" date="2021-03" db="EMBL/GenBank/DDBJ databases">
        <authorList>
            <person name="Wang G."/>
        </authorList>
    </citation>
    <scope>NUCLEOTIDE SEQUENCE</scope>
    <source>
        <strain evidence="10">KCTC 12899</strain>
    </source>
</reference>
<proteinExistence type="predicted"/>
<keyword evidence="2" id="KW-0547">Nucleotide-binding</keyword>
<dbReference type="AlphaFoldDB" id="A0A8J7Q8H2"/>
<dbReference type="Proteomes" id="UP000664417">
    <property type="component" value="Unassembled WGS sequence"/>
</dbReference>
<dbReference type="SUPFAM" id="SSF46689">
    <property type="entry name" value="Homeodomain-like"/>
    <property type="match status" value="1"/>
</dbReference>
<dbReference type="SMART" id="SM00382">
    <property type="entry name" value="AAA"/>
    <property type="match status" value="1"/>
</dbReference>
<keyword evidence="1 7" id="KW-0597">Phosphoprotein</keyword>
<organism evidence="10 11">
    <name type="scientific">Acanthopleuribacter pedis</name>
    <dbReference type="NCBI Taxonomy" id="442870"/>
    <lineage>
        <taxon>Bacteria</taxon>
        <taxon>Pseudomonadati</taxon>
        <taxon>Acidobacteriota</taxon>
        <taxon>Holophagae</taxon>
        <taxon>Acanthopleuribacterales</taxon>
        <taxon>Acanthopleuribacteraceae</taxon>
        <taxon>Acanthopleuribacter</taxon>
    </lineage>
</organism>
<dbReference type="InterPro" id="IPR025943">
    <property type="entry name" value="Sigma_54_int_dom_ATP-bd_2"/>
</dbReference>
<evidence type="ECO:0000256" key="1">
    <source>
        <dbReference type="ARBA" id="ARBA00022553"/>
    </source>
</evidence>
<dbReference type="InterPro" id="IPR001789">
    <property type="entry name" value="Sig_transdc_resp-reg_receiver"/>
</dbReference>
<dbReference type="Pfam" id="PF00158">
    <property type="entry name" value="Sigma54_activat"/>
    <property type="match status" value="1"/>
</dbReference>
<dbReference type="EMBL" id="JAFREP010000017">
    <property type="protein sequence ID" value="MBO1320431.1"/>
    <property type="molecule type" value="Genomic_DNA"/>
</dbReference>
<accession>A0A8J7Q8H2</accession>
<dbReference type="Pfam" id="PF00072">
    <property type="entry name" value="Response_reg"/>
    <property type="match status" value="1"/>
</dbReference>
<dbReference type="InterPro" id="IPR011006">
    <property type="entry name" value="CheY-like_superfamily"/>
</dbReference>
<dbReference type="InterPro" id="IPR025662">
    <property type="entry name" value="Sigma_54_int_dom_ATP-bd_1"/>
</dbReference>
<evidence type="ECO:0000313" key="11">
    <source>
        <dbReference type="Proteomes" id="UP000664417"/>
    </source>
</evidence>
<dbReference type="PANTHER" id="PTHR32071:SF17">
    <property type="entry name" value="TRANSCRIPTIONAL REGULATOR (NTRC FAMILY)"/>
    <property type="match status" value="1"/>
</dbReference>
<dbReference type="Gene3D" id="1.10.10.60">
    <property type="entry name" value="Homeodomain-like"/>
    <property type="match status" value="1"/>
</dbReference>
<dbReference type="SUPFAM" id="SSF52540">
    <property type="entry name" value="P-loop containing nucleoside triphosphate hydrolases"/>
    <property type="match status" value="1"/>
</dbReference>
<gene>
    <name evidence="10" type="ORF">J3U88_18290</name>
</gene>
<keyword evidence="6" id="KW-0804">Transcription</keyword>
<dbReference type="CDD" id="cd00009">
    <property type="entry name" value="AAA"/>
    <property type="match status" value="1"/>
</dbReference>
<dbReference type="SMART" id="SM00448">
    <property type="entry name" value="REC"/>
    <property type="match status" value="1"/>
</dbReference>
<evidence type="ECO:0000259" key="8">
    <source>
        <dbReference type="PROSITE" id="PS50045"/>
    </source>
</evidence>
<evidence type="ECO:0000256" key="3">
    <source>
        <dbReference type="ARBA" id="ARBA00022840"/>
    </source>
</evidence>
<dbReference type="PROSITE" id="PS50045">
    <property type="entry name" value="SIGMA54_INTERACT_4"/>
    <property type="match status" value="1"/>
</dbReference>
<sequence length="461" mass="51970">MSRVLVVEDNKKIFAHMVALLRDEGHEVDGVHSAEAAQMVLRAGPLPHLVLLDIRLEKQSGIDLIRAMGKDMPPTIVISGEATISEALAALRMGIHDFVEKPFSDERFLCSVRNCLEKIALQEKVRELEARRERGQSLLGESAAMRRVLTQITKVAPTKGRVLITGESGTGKELVASTIHHLSKRRGKPFVKINCAAFPVHLIEDELFGHVRGAFTDARQPKRGLFEEAHGGTLFLDEIGDMDYALQARLLRVLEDGKVRRIGDTQEREVDVRVVAATNCDLQGMIAEQKFREDLYYRLASIPIEVPPLRERREDIPLLVTYYIENFCREHQLRAKSLAPETLNALVNYHWPGNIRELKNLCERLSIFGGDPIAPDDLPSPIFSEVAEESSGLLRISELKAMSLKAFKNRCEKEFLETMLIRTNWNYVEVAKALEINRSYLHQKITGLGIQRKKGLKATES</sequence>
<keyword evidence="5" id="KW-0238">DNA-binding</keyword>
<dbReference type="GO" id="GO:0005524">
    <property type="term" value="F:ATP binding"/>
    <property type="evidence" value="ECO:0007669"/>
    <property type="project" value="UniProtKB-KW"/>
</dbReference>
<keyword evidence="11" id="KW-1185">Reference proteome</keyword>
<evidence type="ECO:0000313" key="10">
    <source>
        <dbReference type="EMBL" id="MBO1320431.1"/>
    </source>
</evidence>
<dbReference type="Pfam" id="PF25601">
    <property type="entry name" value="AAA_lid_14"/>
    <property type="match status" value="1"/>
</dbReference>
<dbReference type="InterPro" id="IPR027417">
    <property type="entry name" value="P-loop_NTPase"/>
</dbReference>
<evidence type="ECO:0000256" key="7">
    <source>
        <dbReference type="PROSITE-ProRule" id="PRU00169"/>
    </source>
</evidence>
<dbReference type="Gene3D" id="1.10.8.60">
    <property type="match status" value="1"/>
</dbReference>
<dbReference type="GO" id="GO:0006355">
    <property type="term" value="P:regulation of DNA-templated transcription"/>
    <property type="evidence" value="ECO:0007669"/>
    <property type="project" value="InterPro"/>
</dbReference>
<protein>
    <submittedName>
        <fullName evidence="10">Sigma-54-dependent Fis family transcriptional regulator</fullName>
    </submittedName>
</protein>
<dbReference type="RefSeq" id="WP_207860385.1">
    <property type="nucleotide sequence ID" value="NZ_JAFREP010000017.1"/>
</dbReference>
<dbReference type="PROSITE" id="PS00675">
    <property type="entry name" value="SIGMA54_INTERACT_1"/>
    <property type="match status" value="1"/>
</dbReference>
<dbReference type="InterPro" id="IPR003593">
    <property type="entry name" value="AAA+_ATPase"/>
</dbReference>
<dbReference type="FunFam" id="3.40.50.300:FF:000006">
    <property type="entry name" value="DNA-binding transcriptional regulator NtrC"/>
    <property type="match status" value="1"/>
</dbReference>
<keyword evidence="4" id="KW-0805">Transcription regulation</keyword>
<dbReference type="GO" id="GO:0000160">
    <property type="term" value="P:phosphorelay signal transduction system"/>
    <property type="evidence" value="ECO:0007669"/>
    <property type="project" value="InterPro"/>
</dbReference>
<dbReference type="PROSITE" id="PS00676">
    <property type="entry name" value="SIGMA54_INTERACT_2"/>
    <property type="match status" value="1"/>
</dbReference>
<dbReference type="PROSITE" id="PS00688">
    <property type="entry name" value="SIGMA54_INTERACT_3"/>
    <property type="match status" value="1"/>
</dbReference>
<dbReference type="InterPro" id="IPR058031">
    <property type="entry name" value="AAA_lid_NorR"/>
</dbReference>
<evidence type="ECO:0000256" key="2">
    <source>
        <dbReference type="ARBA" id="ARBA00022741"/>
    </source>
</evidence>
<dbReference type="InterPro" id="IPR009057">
    <property type="entry name" value="Homeodomain-like_sf"/>
</dbReference>
<dbReference type="InterPro" id="IPR025944">
    <property type="entry name" value="Sigma_54_int_dom_CS"/>
</dbReference>
<dbReference type="PROSITE" id="PS50110">
    <property type="entry name" value="RESPONSE_REGULATORY"/>
    <property type="match status" value="1"/>
</dbReference>